<sequence>MIRHSQARFFLELKDFSSSFSFLMQIHISNISLINIVRAWNHILYISLCNFYNIYLTAIKHRSAPVPNSLLFDSLIRILQKWYHQMPGGIASF</sequence>
<dbReference type="HOGENOM" id="CLU_2400809_0_0_1"/>
<reference evidence="1" key="1">
    <citation type="submission" date="2013-07" db="EMBL/GenBank/DDBJ databases">
        <title>The genome of an arbuscular mycorrhizal fungus provides insights into the evolution of the oldest plant symbiosis.</title>
        <authorList>
            <consortium name="DOE Joint Genome Institute"/>
            <person name="Tisserant E."/>
            <person name="Malbreil M."/>
            <person name="Kuo A."/>
            <person name="Kohler A."/>
            <person name="Symeonidi A."/>
            <person name="Balestrini R."/>
            <person name="Charron P."/>
            <person name="Duensing N."/>
            <person name="Frei-dit-Frey N."/>
            <person name="Gianinazzi-Pearson V."/>
            <person name="Gilbert B."/>
            <person name="Handa Y."/>
            <person name="Hijri M."/>
            <person name="Kaul R."/>
            <person name="Kawaguchi M."/>
            <person name="Krajinski F."/>
            <person name="Lammers P."/>
            <person name="Lapierre D."/>
            <person name="Masclaux F.G."/>
            <person name="Murat C."/>
            <person name="Morin E."/>
            <person name="Ndikumana S."/>
            <person name="Pagni M."/>
            <person name="Petitpierre D."/>
            <person name="Requena N."/>
            <person name="Rosikiewicz P."/>
            <person name="Riley R."/>
            <person name="Saito K."/>
            <person name="San Clemente H."/>
            <person name="Shapiro H."/>
            <person name="van Tuinen D."/>
            <person name="Becard G."/>
            <person name="Bonfante P."/>
            <person name="Paszkowski U."/>
            <person name="Shachar-Hill Y."/>
            <person name="Young J.P."/>
            <person name="Sanders I.R."/>
            <person name="Henrissat B."/>
            <person name="Rensing S.A."/>
            <person name="Grigoriev I.V."/>
            <person name="Corradi N."/>
            <person name="Roux C."/>
            <person name="Martin F."/>
        </authorList>
    </citation>
    <scope>NUCLEOTIDE SEQUENCE</scope>
    <source>
        <strain evidence="1">DAOM 197198</strain>
    </source>
</reference>
<evidence type="ECO:0000313" key="1">
    <source>
        <dbReference type="EMBL" id="ESA23104.1"/>
    </source>
</evidence>
<accession>U9URS4</accession>
<dbReference type="AlphaFoldDB" id="U9URS4"/>
<name>U9URS4_RHIID</name>
<organism evidence="1">
    <name type="scientific">Rhizophagus irregularis (strain DAOM 181602 / DAOM 197198 / MUCL 43194)</name>
    <name type="common">Arbuscular mycorrhizal fungus</name>
    <name type="synonym">Glomus intraradices</name>
    <dbReference type="NCBI Taxonomy" id="747089"/>
    <lineage>
        <taxon>Eukaryota</taxon>
        <taxon>Fungi</taxon>
        <taxon>Fungi incertae sedis</taxon>
        <taxon>Mucoromycota</taxon>
        <taxon>Glomeromycotina</taxon>
        <taxon>Glomeromycetes</taxon>
        <taxon>Glomerales</taxon>
        <taxon>Glomeraceae</taxon>
        <taxon>Rhizophagus</taxon>
    </lineage>
</organism>
<gene>
    <name evidence="1" type="ORF">GLOINDRAFT_109093</name>
</gene>
<protein>
    <submittedName>
        <fullName evidence="1">Uncharacterized protein</fullName>
    </submittedName>
</protein>
<proteinExistence type="predicted"/>
<dbReference type="EMBL" id="KI275024">
    <property type="protein sequence ID" value="ESA23104.1"/>
    <property type="molecule type" value="Genomic_DNA"/>
</dbReference>